<evidence type="ECO:0000256" key="4">
    <source>
        <dbReference type="ARBA" id="ARBA00022840"/>
    </source>
</evidence>
<reference evidence="8 9" key="1">
    <citation type="submission" date="2014-12" db="EMBL/GenBank/DDBJ databases">
        <title>Draft genome sequence of Paenibacillus kamchatkensis strain B-2647.</title>
        <authorList>
            <person name="Karlyshev A.V."/>
            <person name="Kudryashova E.B."/>
        </authorList>
    </citation>
    <scope>NUCLEOTIDE SEQUENCE [LARGE SCALE GENOMIC DNA]</scope>
    <source>
        <strain evidence="8 9">VKM B-2647</strain>
    </source>
</reference>
<dbReference type="PROSITE" id="PS00211">
    <property type="entry name" value="ABC_TRANSPORTER_1"/>
    <property type="match status" value="1"/>
</dbReference>
<dbReference type="InterPro" id="IPR050086">
    <property type="entry name" value="MetN_ABC_transporter-like"/>
</dbReference>
<dbReference type="SMART" id="SM00382">
    <property type="entry name" value="AAA"/>
    <property type="match status" value="1"/>
</dbReference>
<accession>A0ABR5AFY6</accession>
<dbReference type="PANTHER" id="PTHR43166:SF6">
    <property type="entry name" value="PHOSPHONATES IMPORT ATP-BINDING PROTEIN PHNC"/>
    <property type="match status" value="1"/>
</dbReference>
<dbReference type="InterPro" id="IPR003439">
    <property type="entry name" value="ABC_transporter-like_ATP-bd"/>
</dbReference>
<keyword evidence="3" id="KW-0547">Nucleotide-binding</keyword>
<keyword evidence="5" id="KW-1278">Translocase</keyword>
<dbReference type="InterPro" id="IPR017871">
    <property type="entry name" value="ABC_transporter-like_CS"/>
</dbReference>
<dbReference type="SUPFAM" id="SSF52540">
    <property type="entry name" value="P-loop containing nucleoside triphosphate hydrolases"/>
    <property type="match status" value="1"/>
</dbReference>
<evidence type="ECO:0000256" key="5">
    <source>
        <dbReference type="ARBA" id="ARBA00022967"/>
    </source>
</evidence>
<evidence type="ECO:0000256" key="2">
    <source>
        <dbReference type="ARBA" id="ARBA00022475"/>
    </source>
</evidence>
<name>A0ABR5AFY6_9BACL</name>
<evidence type="ECO:0000256" key="6">
    <source>
        <dbReference type="ARBA" id="ARBA00023136"/>
    </source>
</evidence>
<dbReference type="InterPro" id="IPR027417">
    <property type="entry name" value="P-loop_NTPase"/>
</dbReference>
<gene>
    <name evidence="8" type="ORF">SD70_16975</name>
</gene>
<evidence type="ECO:0000256" key="1">
    <source>
        <dbReference type="ARBA" id="ARBA00022448"/>
    </source>
</evidence>
<dbReference type="GO" id="GO:0005524">
    <property type="term" value="F:ATP binding"/>
    <property type="evidence" value="ECO:0007669"/>
    <property type="project" value="UniProtKB-KW"/>
</dbReference>
<protein>
    <submittedName>
        <fullName evidence="8">Phosphonate ABC transporter ATP-binding protein</fullName>
    </submittedName>
</protein>
<dbReference type="Gene3D" id="3.40.50.300">
    <property type="entry name" value="P-loop containing nucleotide triphosphate hydrolases"/>
    <property type="match status" value="1"/>
</dbReference>
<evidence type="ECO:0000256" key="3">
    <source>
        <dbReference type="ARBA" id="ARBA00022741"/>
    </source>
</evidence>
<dbReference type="EMBL" id="JXAK01000029">
    <property type="protein sequence ID" value="KIL39917.1"/>
    <property type="molecule type" value="Genomic_DNA"/>
</dbReference>
<keyword evidence="2" id="KW-1003">Cell membrane</keyword>
<dbReference type="PANTHER" id="PTHR43166">
    <property type="entry name" value="AMINO ACID IMPORT ATP-BINDING PROTEIN"/>
    <property type="match status" value="1"/>
</dbReference>
<keyword evidence="6" id="KW-0472">Membrane</keyword>
<dbReference type="RefSeq" id="WP_041048715.1">
    <property type="nucleotide sequence ID" value="NZ_JXAK01000029.1"/>
</dbReference>
<evidence type="ECO:0000313" key="9">
    <source>
        <dbReference type="Proteomes" id="UP000031967"/>
    </source>
</evidence>
<sequence>MIIARNITKTYKPDPREVLSKVSLQIDDGELVAIVGGSGSGKTTLLRCLALQEPWDSGQLIVNGEDVGKLGPIARRLTRRGWVYIEEKPQLDVRSSALKNVARSLLFHSPVRALAGLVSKNEHMEAMDYLERVGLLDKAHQKVGQLSGGEKQRIAVAKALIQGATMIFADEPVSGLDPESAHSVMRDLKAIGKRENITIVTTLHKLDFAERYATRILGVKDGRIALDIPARTLTSRERELIFS</sequence>
<keyword evidence="1" id="KW-0813">Transport</keyword>
<feature type="domain" description="ABC transporter" evidence="7">
    <location>
        <begin position="2"/>
        <end position="243"/>
    </location>
</feature>
<proteinExistence type="predicted"/>
<comment type="caution">
    <text evidence="8">The sequence shown here is derived from an EMBL/GenBank/DDBJ whole genome shotgun (WGS) entry which is preliminary data.</text>
</comment>
<evidence type="ECO:0000313" key="8">
    <source>
        <dbReference type="EMBL" id="KIL39917.1"/>
    </source>
</evidence>
<keyword evidence="9" id="KW-1185">Reference proteome</keyword>
<dbReference type="Proteomes" id="UP000031967">
    <property type="component" value="Unassembled WGS sequence"/>
</dbReference>
<dbReference type="InterPro" id="IPR003593">
    <property type="entry name" value="AAA+_ATPase"/>
</dbReference>
<evidence type="ECO:0000259" key="7">
    <source>
        <dbReference type="PROSITE" id="PS50893"/>
    </source>
</evidence>
<dbReference type="Pfam" id="PF00005">
    <property type="entry name" value="ABC_tran"/>
    <property type="match status" value="1"/>
</dbReference>
<keyword evidence="4 8" id="KW-0067">ATP-binding</keyword>
<dbReference type="PROSITE" id="PS50893">
    <property type="entry name" value="ABC_TRANSPORTER_2"/>
    <property type="match status" value="1"/>
</dbReference>
<organism evidence="8 9">
    <name type="scientific">Gordoniibacillus kamchatkensis</name>
    <dbReference type="NCBI Taxonomy" id="1590651"/>
    <lineage>
        <taxon>Bacteria</taxon>
        <taxon>Bacillati</taxon>
        <taxon>Bacillota</taxon>
        <taxon>Bacilli</taxon>
        <taxon>Bacillales</taxon>
        <taxon>Paenibacillaceae</taxon>
        <taxon>Gordoniibacillus</taxon>
    </lineage>
</organism>